<evidence type="ECO:0000256" key="1">
    <source>
        <dbReference type="SAM" id="Phobius"/>
    </source>
</evidence>
<reference evidence="2 3" key="1">
    <citation type="journal article" date="2018" name="Front. Plant Sci.">
        <title>Red Clover (Trifolium pratense) and Zigzag Clover (T. medium) - A Picture of Genomic Similarities and Differences.</title>
        <authorList>
            <person name="Dluhosova J."/>
            <person name="Istvanek J."/>
            <person name="Nedelnik J."/>
            <person name="Repkova J."/>
        </authorList>
    </citation>
    <scope>NUCLEOTIDE SEQUENCE [LARGE SCALE GENOMIC DNA]</scope>
    <source>
        <strain evidence="3">cv. 10/8</strain>
        <tissue evidence="2">Leaf</tissue>
    </source>
</reference>
<feature type="transmembrane region" description="Helical" evidence="1">
    <location>
        <begin position="38"/>
        <end position="58"/>
    </location>
</feature>
<name>A0A392N6B5_9FABA</name>
<protein>
    <submittedName>
        <fullName evidence="2">Uncharacterized protein</fullName>
    </submittedName>
</protein>
<dbReference type="Proteomes" id="UP000265520">
    <property type="component" value="Unassembled WGS sequence"/>
</dbReference>
<keyword evidence="3" id="KW-1185">Reference proteome</keyword>
<sequence>MRGSAAAPATCGGGEIRGGGSGYAVVSFEVSDLICGGLRMKLVVAIAVIVVLLFEVVVKREDERNSGGWSKRGRNNSGMKVMIGRRGRSFAAAVLLYLCPPFSL</sequence>
<keyword evidence="1" id="KW-0472">Membrane</keyword>
<evidence type="ECO:0000313" key="2">
    <source>
        <dbReference type="EMBL" id="MCH95340.1"/>
    </source>
</evidence>
<organism evidence="2 3">
    <name type="scientific">Trifolium medium</name>
    <dbReference type="NCBI Taxonomy" id="97028"/>
    <lineage>
        <taxon>Eukaryota</taxon>
        <taxon>Viridiplantae</taxon>
        <taxon>Streptophyta</taxon>
        <taxon>Embryophyta</taxon>
        <taxon>Tracheophyta</taxon>
        <taxon>Spermatophyta</taxon>
        <taxon>Magnoliopsida</taxon>
        <taxon>eudicotyledons</taxon>
        <taxon>Gunneridae</taxon>
        <taxon>Pentapetalae</taxon>
        <taxon>rosids</taxon>
        <taxon>fabids</taxon>
        <taxon>Fabales</taxon>
        <taxon>Fabaceae</taxon>
        <taxon>Papilionoideae</taxon>
        <taxon>50 kb inversion clade</taxon>
        <taxon>NPAAA clade</taxon>
        <taxon>Hologalegina</taxon>
        <taxon>IRL clade</taxon>
        <taxon>Trifolieae</taxon>
        <taxon>Trifolium</taxon>
    </lineage>
</organism>
<keyword evidence="1" id="KW-1133">Transmembrane helix</keyword>
<proteinExistence type="predicted"/>
<accession>A0A392N6B5</accession>
<keyword evidence="1" id="KW-0812">Transmembrane</keyword>
<evidence type="ECO:0000313" key="3">
    <source>
        <dbReference type="Proteomes" id="UP000265520"/>
    </source>
</evidence>
<comment type="caution">
    <text evidence="2">The sequence shown here is derived from an EMBL/GenBank/DDBJ whole genome shotgun (WGS) entry which is preliminary data.</text>
</comment>
<dbReference type="EMBL" id="LXQA010029598">
    <property type="protein sequence ID" value="MCH95340.1"/>
    <property type="molecule type" value="Genomic_DNA"/>
</dbReference>
<dbReference type="AlphaFoldDB" id="A0A392N6B5"/>